<organism evidence="2 3">
    <name type="scientific">Eragrostis curvula</name>
    <name type="common">weeping love grass</name>
    <dbReference type="NCBI Taxonomy" id="38414"/>
    <lineage>
        <taxon>Eukaryota</taxon>
        <taxon>Viridiplantae</taxon>
        <taxon>Streptophyta</taxon>
        <taxon>Embryophyta</taxon>
        <taxon>Tracheophyta</taxon>
        <taxon>Spermatophyta</taxon>
        <taxon>Magnoliopsida</taxon>
        <taxon>Liliopsida</taxon>
        <taxon>Poales</taxon>
        <taxon>Poaceae</taxon>
        <taxon>PACMAD clade</taxon>
        <taxon>Chloridoideae</taxon>
        <taxon>Eragrostideae</taxon>
        <taxon>Eragrostidinae</taxon>
        <taxon>Eragrostis</taxon>
    </lineage>
</organism>
<dbReference type="Proteomes" id="UP000324897">
    <property type="component" value="Chromosome 7"/>
</dbReference>
<dbReference type="AlphaFoldDB" id="A0A5J9U629"/>
<comment type="caution">
    <text evidence="2">The sequence shown here is derived from an EMBL/GenBank/DDBJ whole genome shotgun (WGS) entry which is preliminary data.</text>
</comment>
<evidence type="ECO:0000313" key="3">
    <source>
        <dbReference type="Proteomes" id="UP000324897"/>
    </source>
</evidence>
<keyword evidence="3" id="KW-1185">Reference proteome</keyword>
<protein>
    <submittedName>
        <fullName evidence="2">Uncharacterized protein</fullName>
    </submittedName>
</protein>
<evidence type="ECO:0000256" key="1">
    <source>
        <dbReference type="SAM" id="MobiDB-lite"/>
    </source>
</evidence>
<feature type="region of interest" description="Disordered" evidence="1">
    <location>
        <begin position="1"/>
        <end position="24"/>
    </location>
</feature>
<sequence length="83" mass="8857">STQLTAPEVPFPVHQTRTPAAPPPHPLSVFQSRVSPSLLRLPAATGRLVSRAGPLLVAARCTGVERGSARARYRLLPRAVLLT</sequence>
<name>A0A5J9U629_9POAL</name>
<dbReference type="Gramene" id="TVU18927">
    <property type="protein sequence ID" value="TVU18927"/>
    <property type="gene ID" value="EJB05_35047"/>
</dbReference>
<dbReference type="EMBL" id="RWGY01000029">
    <property type="protein sequence ID" value="TVU18927.1"/>
    <property type="molecule type" value="Genomic_DNA"/>
</dbReference>
<reference evidence="2 3" key="1">
    <citation type="journal article" date="2019" name="Sci. Rep.">
        <title>A high-quality genome of Eragrostis curvula grass provides insights into Poaceae evolution and supports new strategies to enhance forage quality.</title>
        <authorList>
            <person name="Carballo J."/>
            <person name="Santos B.A.C.M."/>
            <person name="Zappacosta D."/>
            <person name="Garbus I."/>
            <person name="Selva J.P."/>
            <person name="Gallo C.A."/>
            <person name="Diaz A."/>
            <person name="Albertini E."/>
            <person name="Caccamo M."/>
            <person name="Echenique V."/>
        </authorList>
    </citation>
    <scope>NUCLEOTIDE SEQUENCE [LARGE SCALE GENOMIC DNA]</scope>
    <source>
        <strain evidence="3">cv. Victoria</strain>
        <tissue evidence="2">Leaf</tissue>
    </source>
</reference>
<evidence type="ECO:0000313" key="2">
    <source>
        <dbReference type="EMBL" id="TVU18927.1"/>
    </source>
</evidence>
<proteinExistence type="predicted"/>
<gene>
    <name evidence="2" type="ORF">EJB05_35047</name>
</gene>
<accession>A0A5J9U629</accession>
<feature type="non-terminal residue" evidence="2">
    <location>
        <position position="1"/>
    </location>
</feature>